<dbReference type="Pfam" id="PF08501">
    <property type="entry name" value="Shikimate_dh_N"/>
    <property type="match status" value="1"/>
</dbReference>
<sequence length="292" mass="31535">MSEKSLGTPTAPNAKRRVCVIGWPVEHSRSPLIHNHWIAEHGIENAVYEKLAVPPEEAKETLQGLDARGFIGANVTVPHKETAFTAIPRHDKMASRVRAVNTLVKTEEGWEGRNTDGYGFIANLKEGAPSWQKNKPAVVVGAGGASRAIIAALWEEGVNDIRLINRTRLKSEKLAGDLGVPLLVIDWENRNQALPGAGLLVNTTSLGMKGSEPLDIDLSGLSKEAVVTDIVYTPLITPLLEAARARGNPIVDGLGMLLHQAVPGFEAWFGVRPEVTPALRKLILDDLGQKAD</sequence>
<dbReference type="PANTHER" id="PTHR21089:SF1">
    <property type="entry name" value="BIFUNCTIONAL 3-DEHYDROQUINATE DEHYDRATASE_SHIKIMATE DEHYDROGENASE, CHLOROPLASTIC"/>
    <property type="match status" value="1"/>
</dbReference>
<dbReference type="UniPathway" id="UPA00053">
    <property type="reaction ID" value="UER00087"/>
</dbReference>
<dbReference type="NCBIfam" id="TIGR00507">
    <property type="entry name" value="aroE"/>
    <property type="match status" value="1"/>
</dbReference>
<dbReference type="Pfam" id="PF01488">
    <property type="entry name" value="Shikimate_DH"/>
    <property type="match status" value="1"/>
</dbReference>
<dbReference type="InterPro" id="IPR013708">
    <property type="entry name" value="Shikimate_DH-bd_N"/>
</dbReference>
<dbReference type="GO" id="GO:0005829">
    <property type="term" value="C:cytosol"/>
    <property type="evidence" value="ECO:0007669"/>
    <property type="project" value="TreeGrafter"/>
</dbReference>
<comment type="caution">
    <text evidence="8">Lacks conserved residue(s) required for the propagation of feature annotation.</text>
</comment>
<evidence type="ECO:0000256" key="1">
    <source>
        <dbReference type="ARBA" id="ARBA00004871"/>
    </source>
</evidence>
<dbReference type="eggNOG" id="COG0169">
    <property type="taxonomic scope" value="Bacteria"/>
</dbReference>
<comment type="function">
    <text evidence="8">Involved in the biosynthesis of the chorismate, which leads to the biosynthesis of aromatic amino acids. Catalyzes the reversible NADPH linked reduction of 3-dehydroshikimate (DHSA) to yield shikimate (SA).</text>
</comment>
<dbReference type="GO" id="GO:0050661">
    <property type="term" value="F:NADP binding"/>
    <property type="evidence" value="ECO:0007669"/>
    <property type="project" value="InterPro"/>
</dbReference>
<proteinExistence type="inferred from homology"/>
<evidence type="ECO:0000256" key="5">
    <source>
        <dbReference type="ARBA" id="ARBA00023002"/>
    </source>
</evidence>
<dbReference type="RefSeq" id="WP_045441836.1">
    <property type="nucleotide sequence ID" value="NZ_BBIO01000001.1"/>
</dbReference>
<feature type="active site" description="Proton acceptor" evidence="8">
    <location>
        <position position="80"/>
    </location>
</feature>
<evidence type="ECO:0000259" key="10">
    <source>
        <dbReference type="Pfam" id="PF08501"/>
    </source>
</evidence>
<reference evidence="12 13" key="1">
    <citation type="submission" date="2014-07" db="EMBL/GenBank/DDBJ databases">
        <title>Tepidicaulis marinum gen. nov., sp. nov., a novel marine bacterium denitrifying nitrate to nitrous oxide strictly under microaerobic conditions.</title>
        <authorList>
            <person name="Takeuchi M."/>
            <person name="Yamagishi T."/>
            <person name="Kamagata Y."/>
            <person name="Oshima K."/>
            <person name="Hattori M."/>
            <person name="Katayama T."/>
            <person name="Hanada S."/>
            <person name="Tamaki H."/>
            <person name="Marumo K."/>
            <person name="Maeda H."/>
            <person name="Nedachi M."/>
            <person name="Iwasaki W."/>
            <person name="Suwa Y."/>
            <person name="Sakata S."/>
        </authorList>
    </citation>
    <scope>NUCLEOTIDE SEQUENCE [LARGE SCALE GENOMIC DNA]</scope>
    <source>
        <strain evidence="12 13">MA2</strain>
    </source>
</reference>
<dbReference type="InterPro" id="IPR006151">
    <property type="entry name" value="Shikm_DH/Glu-tRNA_Rdtase"/>
</dbReference>
<dbReference type="NCBIfam" id="NF001312">
    <property type="entry name" value="PRK00258.1-4"/>
    <property type="match status" value="1"/>
</dbReference>
<dbReference type="GO" id="GO:0009073">
    <property type="term" value="P:aromatic amino acid family biosynthetic process"/>
    <property type="evidence" value="ECO:0007669"/>
    <property type="project" value="UniProtKB-KW"/>
</dbReference>
<dbReference type="InterPro" id="IPR046346">
    <property type="entry name" value="Aminoacid_DH-like_N_sf"/>
</dbReference>
<feature type="binding site" evidence="8">
    <location>
        <position position="260"/>
    </location>
    <ligand>
        <name>shikimate</name>
        <dbReference type="ChEBI" id="CHEBI:36208"/>
    </ligand>
</feature>
<evidence type="ECO:0000313" key="13">
    <source>
        <dbReference type="Proteomes" id="UP000028702"/>
    </source>
</evidence>
<name>A0A081B6P3_9HYPH</name>
<dbReference type="HAMAP" id="MF_00222">
    <property type="entry name" value="Shikimate_DH_AroE"/>
    <property type="match status" value="1"/>
</dbReference>
<dbReference type="AlphaFoldDB" id="A0A081B6P3"/>
<dbReference type="GO" id="GO:0019632">
    <property type="term" value="P:shikimate metabolic process"/>
    <property type="evidence" value="ECO:0007669"/>
    <property type="project" value="InterPro"/>
</dbReference>
<feature type="binding site" evidence="8">
    <location>
        <position position="76"/>
    </location>
    <ligand>
        <name>shikimate</name>
        <dbReference type="ChEBI" id="CHEBI:36208"/>
    </ligand>
</feature>
<dbReference type="CDD" id="cd01065">
    <property type="entry name" value="NAD_bind_Shikimate_DH"/>
    <property type="match status" value="1"/>
</dbReference>
<dbReference type="InterPro" id="IPR041121">
    <property type="entry name" value="SDH_C"/>
</dbReference>
<feature type="binding site" evidence="8">
    <location>
        <position position="230"/>
    </location>
    <ligand>
        <name>NADP(+)</name>
        <dbReference type="ChEBI" id="CHEBI:58349"/>
    </ligand>
</feature>
<dbReference type="GO" id="GO:0004764">
    <property type="term" value="F:shikimate 3-dehydrogenase (NADP+) activity"/>
    <property type="evidence" value="ECO:0007669"/>
    <property type="project" value="UniProtKB-UniRule"/>
</dbReference>
<dbReference type="STRING" id="1333998.M2A_0210"/>
<dbReference type="InterPro" id="IPR011342">
    <property type="entry name" value="Shikimate_DH"/>
</dbReference>
<feature type="binding site" evidence="8">
    <location>
        <begin position="28"/>
        <end position="30"/>
    </location>
    <ligand>
        <name>shikimate</name>
        <dbReference type="ChEBI" id="CHEBI:36208"/>
    </ligand>
</feature>
<gene>
    <name evidence="8" type="primary">aroE</name>
    <name evidence="12" type="ORF">M2A_0210</name>
</gene>
<keyword evidence="5 8" id="KW-0560">Oxidoreductase</keyword>
<evidence type="ECO:0000256" key="6">
    <source>
        <dbReference type="ARBA" id="ARBA00023141"/>
    </source>
</evidence>
<organism evidence="12 13">
    <name type="scientific">Tepidicaulis marinus</name>
    <dbReference type="NCBI Taxonomy" id="1333998"/>
    <lineage>
        <taxon>Bacteria</taxon>
        <taxon>Pseudomonadati</taxon>
        <taxon>Pseudomonadota</taxon>
        <taxon>Alphaproteobacteria</taxon>
        <taxon>Hyphomicrobiales</taxon>
        <taxon>Parvibaculaceae</taxon>
        <taxon>Tepidicaulis</taxon>
    </lineage>
</organism>
<feature type="binding site" evidence="8">
    <location>
        <position position="253"/>
    </location>
    <ligand>
        <name>NADP(+)</name>
        <dbReference type="ChEBI" id="CHEBI:58349"/>
    </ligand>
</feature>
<dbReference type="EMBL" id="BBIO01000001">
    <property type="protein sequence ID" value="GAK43711.1"/>
    <property type="molecule type" value="Genomic_DNA"/>
</dbReference>
<evidence type="ECO:0000259" key="9">
    <source>
        <dbReference type="Pfam" id="PF01488"/>
    </source>
</evidence>
<comment type="similarity">
    <text evidence="8">Belongs to the shikimate dehydrogenase family.</text>
</comment>
<feature type="binding site" evidence="8">
    <location>
        <begin position="165"/>
        <end position="170"/>
    </location>
    <ligand>
        <name>NADP(+)</name>
        <dbReference type="ChEBI" id="CHEBI:58349"/>
    </ligand>
</feature>
<keyword evidence="3 8" id="KW-0028">Amino-acid biosynthesis</keyword>
<evidence type="ECO:0000256" key="7">
    <source>
        <dbReference type="ARBA" id="ARBA00049442"/>
    </source>
</evidence>
<dbReference type="EC" id="1.1.1.25" evidence="2 8"/>
<dbReference type="Gene3D" id="3.40.50.10860">
    <property type="entry name" value="Leucine Dehydrogenase, chain A, domain 1"/>
    <property type="match status" value="1"/>
</dbReference>
<dbReference type="InterPro" id="IPR036291">
    <property type="entry name" value="NAD(P)-bd_dom_sf"/>
</dbReference>
<feature type="binding site" evidence="8">
    <location>
        <begin position="141"/>
        <end position="145"/>
    </location>
    <ligand>
        <name>NADP(+)</name>
        <dbReference type="ChEBI" id="CHEBI:58349"/>
    </ligand>
</feature>
<feature type="binding site" evidence="8">
    <location>
        <position position="101"/>
    </location>
    <ligand>
        <name>shikimate</name>
        <dbReference type="ChEBI" id="CHEBI:36208"/>
    </ligand>
</feature>
<evidence type="ECO:0000256" key="4">
    <source>
        <dbReference type="ARBA" id="ARBA00022857"/>
    </source>
</evidence>
<evidence type="ECO:0000256" key="3">
    <source>
        <dbReference type="ARBA" id="ARBA00022605"/>
    </source>
</evidence>
<dbReference type="Gene3D" id="3.40.50.720">
    <property type="entry name" value="NAD(P)-binding Rossmann-like Domain"/>
    <property type="match status" value="1"/>
</dbReference>
<feature type="binding site" evidence="8">
    <location>
        <position position="116"/>
    </location>
    <ligand>
        <name>shikimate</name>
        <dbReference type="ChEBI" id="CHEBI:36208"/>
    </ligand>
</feature>
<dbReference type="SUPFAM" id="SSF53223">
    <property type="entry name" value="Aminoacid dehydrogenase-like, N-terminal domain"/>
    <property type="match status" value="1"/>
</dbReference>
<comment type="pathway">
    <text evidence="1 8">Metabolic intermediate biosynthesis; chorismate biosynthesis; chorismate from D-erythrose 4-phosphate and phosphoenolpyruvate: step 4/7.</text>
</comment>
<dbReference type="GO" id="GO:0008652">
    <property type="term" value="P:amino acid biosynthetic process"/>
    <property type="evidence" value="ECO:0007669"/>
    <property type="project" value="UniProtKB-KW"/>
</dbReference>
<evidence type="ECO:0000256" key="8">
    <source>
        <dbReference type="HAMAP-Rule" id="MF_00222"/>
    </source>
</evidence>
<keyword evidence="13" id="KW-1185">Reference proteome</keyword>
<feature type="domain" description="Quinate/shikimate 5-dehydrogenase/glutamyl-tRNA reductase" evidence="9">
    <location>
        <begin position="133"/>
        <end position="204"/>
    </location>
</feature>
<dbReference type="SUPFAM" id="SSF51735">
    <property type="entry name" value="NAD(P)-binding Rossmann-fold domains"/>
    <property type="match status" value="1"/>
</dbReference>
<evidence type="ECO:0000259" key="11">
    <source>
        <dbReference type="Pfam" id="PF18317"/>
    </source>
</evidence>
<feature type="domain" description="SDH C-terminal" evidence="11">
    <location>
        <begin position="253"/>
        <end position="277"/>
    </location>
</feature>
<dbReference type="Pfam" id="PF18317">
    <property type="entry name" value="SDH_C"/>
    <property type="match status" value="1"/>
</dbReference>
<keyword evidence="6 8" id="KW-0057">Aromatic amino acid biosynthesis</keyword>
<protein>
    <recommendedName>
        <fullName evidence="2 8">Shikimate dehydrogenase (NADP(+))</fullName>
        <shortName evidence="8">SDH</shortName>
        <ecNumber evidence="2 8">1.1.1.25</ecNumber>
    </recommendedName>
</protein>
<feature type="domain" description="Shikimate dehydrogenase substrate binding N-terminal" evidence="10">
    <location>
        <begin position="20"/>
        <end position="103"/>
    </location>
</feature>
<accession>A0A081B6P3</accession>
<dbReference type="InterPro" id="IPR022893">
    <property type="entry name" value="Shikimate_DH_fam"/>
</dbReference>
<dbReference type="Proteomes" id="UP000028702">
    <property type="component" value="Unassembled WGS sequence"/>
</dbReference>
<comment type="catalytic activity">
    <reaction evidence="7 8">
        <text>shikimate + NADP(+) = 3-dehydroshikimate + NADPH + H(+)</text>
        <dbReference type="Rhea" id="RHEA:17737"/>
        <dbReference type="ChEBI" id="CHEBI:15378"/>
        <dbReference type="ChEBI" id="CHEBI:16630"/>
        <dbReference type="ChEBI" id="CHEBI:36208"/>
        <dbReference type="ChEBI" id="CHEBI:57783"/>
        <dbReference type="ChEBI" id="CHEBI:58349"/>
        <dbReference type="EC" id="1.1.1.25"/>
    </reaction>
</comment>
<dbReference type="PANTHER" id="PTHR21089">
    <property type="entry name" value="SHIKIMATE DEHYDROGENASE"/>
    <property type="match status" value="1"/>
</dbReference>
<dbReference type="GO" id="GO:0009423">
    <property type="term" value="P:chorismate biosynthetic process"/>
    <property type="evidence" value="ECO:0007669"/>
    <property type="project" value="UniProtKB-UniRule"/>
</dbReference>
<feature type="binding site" evidence="8">
    <location>
        <position position="232"/>
    </location>
    <ligand>
        <name>shikimate</name>
        <dbReference type="ChEBI" id="CHEBI:36208"/>
    </ligand>
</feature>
<comment type="subunit">
    <text evidence="8">Homodimer.</text>
</comment>
<comment type="caution">
    <text evidence="12">The sequence shown here is derived from an EMBL/GenBank/DDBJ whole genome shotgun (WGS) entry which is preliminary data.</text>
</comment>
<evidence type="ECO:0000313" key="12">
    <source>
        <dbReference type="EMBL" id="GAK43711.1"/>
    </source>
</evidence>
<keyword evidence="4 8" id="KW-0521">NADP</keyword>
<evidence type="ECO:0000256" key="2">
    <source>
        <dbReference type="ARBA" id="ARBA00012962"/>
    </source>
</evidence>